<dbReference type="RefSeq" id="WP_353567204.1">
    <property type="nucleotide sequence ID" value="NZ_BAABRI010000011.1"/>
</dbReference>
<dbReference type="InterPro" id="IPR037066">
    <property type="entry name" value="Plug_dom_sf"/>
</dbReference>
<dbReference type="PANTHER" id="PTHR30069">
    <property type="entry name" value="TONB-DEPENDENT OUTER MEMBRANE RECEPTOR"/>
    <property type="match status" value="1"/>
</dbReference>
<dbReference type="CDD" id="cd01347">
    <property type="entry name" value="ligand_gated_channel"/>
    <property type="match status" value="1"/>
</dbReference>
<dbReference type="Proteomes" id="UP001476282">
    <property type="component" value="Unassembled WGS sequence"/>
</dbReference>
<protein>
    <submittedName>
        <fullName evidence="15">Vitamin B12 transporter BtuB</fullName>
    </submittedName>
</protein>
<comment type="subcellular location">
    <subcellularLocation>
        <location evidence="1 11">Cell outer membrane</location>
        <topology evidence="1 11">Multi-pass membrane protein</topology>
    </subcellularLocation>
</comment>
<dbReference type="InterPro" id="IPR000531">
    <property type="entry name" value="Beta-barrel_TonB"/>
</dbReference>
<name>A0ABP9UNC6_9BACT</name>
<evidence type="ECO:0000256" key="11">
    <source>
        <dbReference type="PROSITE-ProRule" id="PRU01360"/>
    </source>
</evidence>
<keyword evidence="8 11" id="KW-0472">Membrane</keyword>
<keyword evidence="6" id="KW-0732">Signal</keyword>
<reference evidence="15 16" key="1">
    <citation type="submission" date="2024-02" db="EMBL/GenBank/DDBJ databases">
        <title>Haloferula sargassicola NBRC 104335.</title>
        <authorList>
            <person name="Ichikawa N."/>
            <person name="Katano-Makiyama Y."/>
            <person name="Hidaka K."/>
        </authorList>
    </citation>
    <scope>NUCLEOTIDE SEQUENCE [LARGE SCALE GENOMIC DNA]</scope>
    <source>
        <strain evidence="15 16">NBRC 104335</strain>
    </source>
</reference>
<evidence type="ECO:0000256" key="3">
    <source>
        <dbReference type="ARBA" id="ARBA00022448"/>
    </source>
</evidence>
<dbReference type="Gene3D" id="2.40.170.20">
    <property type="entry name" value="TonB-dependent receptor, beta-barrel domain"/>
    <property type="match status" value="1"/>
</dbReference>
<evidence type="ECO:0000256" key="10">
    <source>
        <dbReference type="ARBA" id="ARBA00023237"/>
    </source>
</evidence>
<feature type="domain" description="TonB-dependent receptor-like beta-barrel" evidence="13">
    <location>
        <begin position="311"/>
        <end position="732"/>
    </location>
</feature>
<evidence type="ECO:0000313" key="16">
    <source>
        <dbReference type="Proteomes" id="UP001476282"/>
    </source>
</evidence>
<evidence type="ECO:0000256" key="2">
    <source>
        <dbReference type="ARBA" id="ARBA00009810"/>
    </source>
</evidence>
<evidence type="ECO:0000256" key="4">
    <source>
        <dbReference type="ARBA" id="ARBA00022452"/>
    </source>
</evidence>
<dbReference type="EMBL" id="BAABRI010000011">
    <property type="protein sequence ID" value="GAA5483080.1"/>
    <property type="molecule type" value="Genomic_DNA"/>
</dbReference>
<keyword evidence="9" id="KW-0675">Receptor</keyword>
<keyword evidence="7 12" id="KW-0798">TonB box</keyword>
<dbReference type="NCBIfam" id="TIGR01786">
    <property type="entry name" value="TonB-hemlactrns"/>
    <property type="match status" value="1"/>
</dbReference>
<dbReference type="InterPro" id="IPR036942">
    <property type="entry name" value="Beta-barrel_TonB_sf"/>
</dbReference>
<evidence type="ECO:0000256" key="1">
    <source>
        <dbReference type="ARBA" id="ARBA00004571"/>
    </source>
</evidence>
<gene>
    <name evidence="15" type="primary">btuB_5</name>
    <name evidence="15" type="ORF">Hsar01_02307</name>
</gene>
<evidence type="ECO:0000256" key="5">
    <source>
        <dbReference type="ARBA" id="ARBA00022692"/>
    </source>
</evidence>
<dbReference type="InterPro" id="IPR012910">
    <property type="entry name" value="Plug_dom"/>
</dbReference>
<keyword evidence="4 11" id="KW-1134">Transmembrane beta strand</keyword>
<keyword evidence="16" id="KW-1185">Reference proteome</keyword>
<dbReference type="Pfam" id="PF07715">
    <property type="entry name" value="Plug"/>
    <property type="match status" value="1"/>
</dbReference>
<dbReference type="PROSITE" id="PS52016">
    <property type="entry name" value="TONB_DEPENDENT_REC_3"/>
    <property type="match status" value="1"/>
</dbReference>
<evidence type="ECO:0000256" key="6">
    <source>
        <dbReference type="ARBA" id="ARBA00022729"/>
    </source>
</evidence>
<keyword evidence="10 11" id="KW-0998">Cell outer membrane</keyword>
<dbReference type="SUPFAM" id="SSF56935">
    <property type="entry name" value="Porins"/>
    <property type="match status" value="1"/>
</dbReference>
<dbReference type="InterPro" id="IPR039426">
    <property type="entry name" value="TonB-dep_rcpt-like"/>
</dbReference>
<keyword evidence="5 11" id="KW-0812">Transmembrane</keyword>
<proteinExistence type="inferred from homology"/>
<comment type="similarity">
    <text evidence="2 11 12">Belongs to the TonB-dependent receptor family.</text>
</comment>
<evidence type="ECO:0000256" key="8">
    <source>
        <dbReference type="ARBA" id="ARBA00023136"/>
    </source>
</evidence>
<evidence type="ECO:0000256" key="7">
    <source>
        <dbReference type="ARBA" id="ARBA00023077"/>
    </source>
</evidence>
<evidence type="ECO:0000259" key="13">
    <source>
        <dbReference type="Pfam" id="PF00593"/>
    </source>
</evidence>
<dbReference type="InterPro" id="IPR010949">
    <property type="entry name" value="TonB_Hb/transfer/lactofer_rcpt"/>
</dbReference>
<accession>A0ABP9UNC6</accession>
<dbReference type="Pfam" id="PF00593">
    <property type="entry name" value="TonB_dep_Rec_b-barrel"/>
    <property type="match status" value="1"/>
</dbReference>
<evidence type="ECO:0000256" key="12">
    <source>
        <dbReference type="RuleBase" id="RU003357"/>
    </source>
</evidence>
<comment type="caution">
    <text evidence="15">The sequence shown here is derived from an EMBL/GenBank/DDBJ whole genome shotgun (WGS) entry which is preliminary data.</text>
</comment>
<organism evidence="15 16">
    <name type="scientific">Haloferula sargassicola</name>
    <dbReference type="NCBI Taxonomy" id="490096"/>
    <lineage>
        <taxon>Bacteria</taxon>
        <taxon>Pseudomonadati</taxon>
        <taxon>Verrucomicrobiota</taxon>
        <taxon>Verrucomicrobiia</taxon>
        <taxon>Verrucomicrobiales</taxon>
        <taxon>Verrucomicrobiaceae</taxon>
        <taxon>Haloferula</taxon>
    </lineage>
</organism>
<evidence type="ECO:0000259" key="14">
    <source>
        <dbReference type="Pfam" id="PF07715"/>
    </source>
</evidence>
<feature type="domain" description="TonB-dependent receptor plug" evidence="14">
    <location>
        <begin position="64"/>
        <end position="189"/>
    </location>
</feature>
<evidence type="ECO:0000256" key="9">
    <source>
        <dbReference type="ARBA" id="ARBA00023170"/>
    </source>
</evidence>
<sequence length="774" mass="84515">MRPHPGSALAAHVPRIASLVWLFAHPAGAEEIDDSSRLANHDFAGELDELVVTVGSRNERSWIDSPGSVLSATAEDLVRAGTFDLAGFAKYDPSISLPFDFTSGDGAFAYGQSGYGSINIRGIEGNRIAIELDGIRQPPQYVSTSFDMGDSGGAGGVGRDYFDPSMFEMVEVLKGGASALYGSDALGGVVSFRTPDPDSFLHGGNAGGLLRTQYFSANQSFAAQAGGALRQGDTAVMLLYAGRWGEETENNGNLPPNPSDFRSLAALFKAEHRLNDHLFRLAVELFERETFIDARSAVTSAFPVFTDYVLNKQSLDRQRVSLRWNFEPGMARLDSLDTHLYWQHAGSRSDNDAASLPLLAQGVPVPGTERTRRQRITFDTDILGLSSIARHRFTGPWESRHFLTSGLELSRETSENTFVRFDNGVSRNRTAFAPTETLRAGVFVQDEIELNDRWTLSPGLRFDYQSIAPDPNAAYLERLAELGGGRFSQQRPTDFENLAISPRLTVSWKPSDPLLAYFAYAHGVRNPSAEELSMVFDHPPSGGSPTGSITIPNPDLEEETSDAFELGLKSEGPAGRAQATAHYTHYRDFIENGVITGTAADGRSLVTTENRGEAEIYGVELSGILEAGHFHPAAEGWQLGLSAAWTRGTNLTDDQPLNSIEPMQAIGFLSYENSSSTFGARLTGTWTASVDRIDPTTNQGNYFRPPSWFTLDLAAWWQPTENLQVHLGLNNLLDEKYWAWSSVRRGNGHLGGTATDDRSTAPGRNFSLTVTKTF</sequence>
<dbReference type="NCBIfam" id="TIGR01785">
    <property type="entry name" value="TonB-hemin"/>
    <property type="match status" value="1"/>
</dbReference>
<dbReference type="Gene3D" id="2.170.130.10">
    <property type="entry name" value="TonB-dependent receptor, plug domain"/>
    <property type="match status" value="1"/>
</dbReference>
<dbReference type="PANTHER" id="PTHR30069:SF29">
    <property type="entry name" value="HEMOGLOBIN AND HEMOGLOBIN-HAPTOGLOBIN-BINDING PROTEIN 1-RELATED"/>
    <property type="match status" value="1"/>
</dbReference>
<keyword evidence="3 11" id="KW-0813">Transport</keyword>
<evidence type="ECO:0000313" key="15">
    <source>
        <dbReference type="EMBL" id="GAA5483080.1"/>
    </source>
</evidence>
<dbReference type="InterPro" id="IPR011276">
    <property type="entry name" value="TonB_haem/Hb_rcpt"/>
</dbReference>